<evidence type="ECO:0000256" key="1">
    <source>
        <dbReference type="SAM" id="Phobius"/>
    </source>
</evidence>
<evidence type="ECO:0000313" key="2">
    <source>
        <dbReference type="EMBL" id="GAP15430.1"/>
    </source>
</evidence>
<dbReference type="RefSeq" id="WP_075074610.1">
    <property type="nucleotide sequence ID" value="NZ_DF967972.1"/>
</dbReference>
<reference evidence="2" key="1">
    <citation type="submission" date="2015-07" db="EMBL/GenBank/DDBJ databases">
        <title>Draft Genome Sequences of Anaerolinea thermolimosa IMO-1, Bellilinea caldifistulae GOMI-1, Leptolinea tardivitalis YMTK-2, Levilinea saccharolytica KIBI-1,Longilinea arvoryzae KOME-1, Previously Described as Members of the Anaerolineaceae (Chloroflexi).</title>
        <authorList>
            <person name="Sekiguchi Y."/>
            <person name="Ohashi A."/>
            <person name="Matsuura N."/>
            <person name="Tourlousse M.D."/>
        </authorList>
    </citation>
    <scope>NUCLEOTIDE SEQUENCE [LARGE SCALE GENOMIC DNA]</scope>
    <source>
        <strain evidence="2">KOME-1</strain>
    </source>
</reference>
<gene>
    <name evidence="2" type="ORF">LARV_03216</name>
</gene>
<accession>A0A0S7BLP5</accession>
<keyword evidence="3" id="KW-1185">Reference proteome</keyword>
<feature type="transmembrane region" description="Helical" evidence="1">
    <location>
        <begin position="192"/>
        <end position="210"/>
    </location>
</feature>
<feature type="transmembrane region" description="Helical" evidence="1">
    <location>
        <begin position="114"/>
        <end position="133"/>
    </location>
</feature>
<dbReference type="Proteomes" id="UP000055060">
    <property type="component" value="Unassembled WGS sequence"/>
</dbReference>
<keyword evidence="1" id="KW-0472">Membrane</keyword>
<keyword evidence="1" id="KW-1133">Transmembrane helix</keyword>
<proteinExistence type="predicted"/>
<dbReference type="AlphaFoldDB" id="A0A0S7BLP5"/>
<feature type="transmembrane region" description="Helical" evidence="1">
    <location>
        <begin position="60"/>
        <end position="81"/>
    </location>
</feature>
<feature type="transmembrane region" description="Helical" evidence="1">
    <location>
        <begin position="87"/>
        <end position="107"/>
    </location>
</feature>
<sequence>MKNPNSWRVLVGVLLVLVGALALLQTLTGFENTGVIWGALFAAAGIGFLYVVFQDRSRWWAAIPGIVLLGIGAAIILDSFAPNAAEWISGLIILGGISAAFFAVYALSPLNWWALIPAGVMATLALVSVLDNIHNFDSGWVFLGGMAATFAMVALLPERATGRKLTWAWYPATALAVIALIVLVSSFKVTSVVWAVLLIGGGLLLVWRAMKK</sequence>
<dbReference type="OrthoDB" id="166903at2"/>
<dbReference type="STRING" id="360412.LARV_03216"/>
<feature type="transmembrane region" description="Helical" evidence="1">
    <location>
        <begin position="34"/>
        <end position="53"/>
    </location>
</feature>
<feature type="transmembrane region" description="Helical" evidence="1">
    <location>
        <begin position="139"/>
        <end position="156"/>
    </location>
</feature>
<name>A0A0S7BLP5_9CHLR</name>
<evidence type="ECO:0000313" key="3">
    <source>
        <dbReference type="Proteomes" id="UP000055060"/>
    </source>
</evidence>
<feature type="transmembrane region" description="Helical" evidence="1">
    <location>
        <begin position="168"/>
        <end position="186"/>
    </location>
</feature>
<keyword evidence="1" id="KW-0812">Transmembrane</keyword>
<organism evidence="2">
    <name type="scientific">Longilinea arvoryzae</name>
    <dbReference type="NCBI Taxonomy" id="360412"/>
    <lineage>
        <taxon>Bacteria</taxon>
        <taxon>Bacillati</taxon>
        <taxon>Chloroflexota</taxon>
        <taxon>Anaerolineae</taxon>
        <taxon>Anaerolineales</taxon>
        <taxon>Anaerolineaceae</taxon>
        <taxon>Longilinea</taxon>
    </lineage>
</organism>
<dbReference type="EMBL" id="DF967972">
    <property type="protein sequence ID" value="GAP15430.1"/>
    <property type="molecule type" value="Genomic_DNA"/>
</dbReference>
<protein>
    <submittedName>
        <fullName evidence="2">Uncharacterized protein</fullName>
    </submittedName>
</protein>